<protein>
    <recommendedName>
        <fullName evidence="3">Ankyrin repeat protein</fullName>
    </recommendedName>
</protein>
<gene>
    <name evidence="1" type="ORF">Lbir_0135</name>
</gene>
<keyword evidence="2" id="KW-1185">Reference proteome</keyword>
<accession>A0ABR5QRK0</accession>
<organism evidence="1 2">
    <name type="scientific">Legionella birminghamensis</name>
    <dbReference type="NCBI Taxonomy" id="28083"/>
    <lineage>
        <taxon>Bacteria</taxon>
        <taxon>Pseudomonadati</taxon>
        <taxon>Pseudomonadota</taxon>
        <taxon>Gammaproteobacteria</taxon>
        <taxon>Legionellales</taxon>
        <taxon>Legionellaceae</taxon>
        <taxon>Legionella</taxon>
    </lineage>
</organism>
<evidence type="ECO:0000313" key="2">
    <source>
        <dbReference type="Proteomes" id="UP000054735"/>
    </source>
</evidence>
<dbReference type="EMBL" id="LNXT01000001">
    <property type="protein sequence ID" value="KTC76066.1"/>
    <property type="molecule type" value="Genomic_DNA"/>
</dbReference>
<comment type="caution">
    <text evidence="1">The sequence shown here is derived from an EMBL/GenBank/DDBJ whole genome shotgun (WGS) entry which is preliminary data.</text>
</comment>
<evidence type="ECO:0000313" key="1">
    <source>
        <dbReference type="EMBL" id="KTC76066.1"/>
    </source>
</evidence>
<proteinExistence type="predicted"/>
<evidence type="ECO:0008006" key="3">
    <source>
        <dbReference type="Google" id="ProtNLM"/>
    </source>
</evidence>
<name>A0ABR5QRK0_9GAMM</name>
<sequence length="71" mass="8232">MNFKSKGKMEQNNSSLTRNREAISLKILSFIANKEGSKIDCFRFIPTDDYLVLIKLLDDKDALKKHFIEPL</sequence>
<reference evidence="1 2" key="1">
    <citation type="submission" date="2015-11" db="EMBL/GenBank/DDBJ databases">
        <title>Genomic analysis of 38 Legionella species identifies large and diverse effector repertoires.</title>
        <authorList>
            <person name="Burstein D."/>
            <person name="Amaro F."/>
            <person name="Zusman T."/>
            <person name="Lifshitz Z."/>
            <person name="Cohen O."/>
            <person name="Gilbert J.A."/>
            <person name="Pupko T."/>
            <person name="Shuman H.A."/>
            <person name="Segal G."/>
        </authorList>
    </citation>
    <scope>NUCLEOTIDE SEQUENCE [LARGE SCALE GENOMIC DNA]</scope>
    <source>
        <strain evidence="1 2">CDC#1407-AL-14</strain>
    </source>
</reference>
<dbReference type="Proteomes" id="UP000054735">
    <property type="component" value="Unassembled WGS sequence"/>
</dbReference>